<keyword evidence="2" id="KW-1185">Reference proteome</keyword>
<protein>
    <submittedName>
        <fullName evidence="1">Uncharacterized protein</fullName>
    </submittedName>
</protein>
<name>A0ACB9CJU3_ARCLA</name>
<comment type="caution">
    <text evidence="1">The sequence shown here is derived from an EMBL/GenBank/DDBJ whole genome shotgun (WGS) entry which is preliminary data.</text>
</comment>
<evidence type="ECO:0000313" key="1">
    <source>
        <dbReference type="EMBL" id="KAI3734579.1"/>
    </source>
</evidence>
<gene>
    <name evidence="1" type="ORF">L6452_14050</name>
</gene>
<dbReference type="Proteomes" id="UP001055879">
    <property type="component" value="Linkage Group LG04"/>
</dbReference>
<evidence type="ECO:0000313" key="2">
    <source>
        <dbReference type="Proteomes" id="UP001055879"/>
    </source>
</evidence>
<proteinExistence type="predicted"/>
<reference evidence="2" key="1">
    <citation type="journal article" date="2022" name="Mol. Ecol. Resour.">
        <title>The genomes of chicory, endive, great burdock and yacon provide insights into Asteraceae palaeo-polyploidization history and plant inulin production.</title>
        <authorList>
            <person name="Fan W."/>
            <person name="Wang S."/>
            <person name="Wang H."/>
            <person name="Wang A."/>
            <person name="Jiang F."/>
            <person name="Liu H."/>
            <person name="Zhao H."/>
            <person name="Xu D."/>
            <person name="Zhang Y."/>
        </authorList>
    </citation>
    <scope>NUCLEOTIDE SEQUENCE [LARGE SCALE GENOMIC DNA]</scope>
    <source>
        <strain evidence="2">cv. Niubang</strain>
    </source>
</reference>
<sequence>MPEKMTMALVGGKMQQVRRNMVNENEERYCFHLGYFLCTSYYFVYDDNCPGNTGGSTKSRSGNTGESTTLEWTLGRLGMLVRPLLIDDDIDA</sequence>
<reference evidence="1 2" key="2">
    <citation type="journal article" date="2022" name="Mol. Ecol. Resour.">
        <title>The genomes of chicory, endive, great burdock and yacon provide insights into Asteraceae paleo-polyploidization history and plant inulin production.</title>
        <authorList>
            <person name="Fan W."/>
            <person name="Wang S."/>
            <person name="Wang H."/>
            <person name="Wang A."/>
            <person name="Jiang F."/>
            <person name="Liu H."/>
            <person name="Zhao H."/>
            <person name="Xu D."/>
            <person name="Zhang Y."/>
        </authorList>
    </citation>
    <scope>NUCLEOTIDE SEQUENCE [LARGE SCALE GENOMIC DNA]</scope>
    <source>
        <strain evidence="2">cv. Niubang</strain>
    </source>
</reference>
<organism evidence="1 2">
    <name type="scientific">Arctium lappa</name>
    <name type="common">Greater burdock</name>
    <name type="synonym">Lappa major</name>
    <dbReference type="NCBI Taxonomy" id="4217"/>
    <lineage>
        <taxon>Eukaryota</taxon>
        <taxon>Viridiplantae</taxon>
        <taxon>Streptophyta</taxon>
        <taxon>Embryophyta</taxon>
        <taxon>Tracheophyta</taxon>
        <taxon>Spermatophyta</taxon>
        <taxon>Magnoliopsida</taxon>
        <taxon>eudicotyledons</taxon>
        <taxon>Gunneridae</taxon>
        <taxon>Pentapetalae</taxon>
        <taxon>asterids</taxon>
        <taxon>campanulids</taxon>
        <taxon>Asterales</taxon>
        <taxon>Asteraceae</taxon>
        <taxon>Carduoideae</taxon>
        <taxon>Cardueae</taxon>
        <taxon>Arctiinae</taxon>
        <taxon>Arctium</taxon>
    </lineage>
</organism>
<dbReference type="EMBL" id="CM042050">
    <property type="protein sequence ID" value="KAI3734579.1"/>
    <property type="molecule type" value="Genomic_DNA"/>
</dbReference>
<accession>A0ACB9CJU3</accession>